<dbReference type="PRINTS" id="PR01159">
    <property type="entry name" value="DNAGYRASEB"/>
</dbReference>
<sequence length="113" mass="12296">MRWIQEYVRGDAVTAPRATGPAATTGTSLTFRPDPGVFGTAECSFDALAERIRELAFLNRALDITLTDERPPEPRAGTVPVPWRGAGLRRLPRRASGGARPPGGGRRLHPRRP</sequence>
<organism evidence="2 3">
    <name type="scientific">Streptomyces lichenis</name>
    <dbReference type="NCBI Taxonomy" id="2306967"/>
    <lineage>
        <taxon>Bacteria</taxon>
        <taxon>Bacillati</taxon>
        <taxon>Actinomycetota</taxon>
        <taxon>Actinomycetes</taxon>
        <taxon>Kitasatosporales</taxon>
        <taxon>Streptomycetaceae</taxon>
        <taxon>Streptomyces</taxon>
    </lineage>
</organism>
<name>A0ABT0IJ91_9ACTN</name>
<reference evidence="2 3" key="1">
    <citation type="submission" date="2022-04" db="EMBL/GenBank/DDBJ databases">
        <title>Streptomyces sp. nov. LCR6-01 isolated from Lichen of Dirinaria sp.</title>
        <authorList>
            <person name="Kanchanasin P."/>
            <person name="Tanasupawat S."/>
            <person name="Phongsopitanun W."/>
        </authorList>
    </citation>
    <scope>NUCLEOTIDE SEQUENCE [LARGE SCALE GENOMIC DNA]</scope>
    <source>
        <strain evidence="2 3">LCR6-01</strain>
    </source>
</reference>
<feature type="compositionally biased region" description="Low complexity" evidence="1">
    <location>
        <begin position="84"/>
        <end position="99"/>
    </location>
</feature>
<dbReference type="InterPro" id="IPR036890">
    <property type="entry name" value="HATPase_C_sf"/>
</dbReference>
<dbReference type="InterPro" id="IPR000565">
    <property type="entry name" value="Topo_IIA_B"/>
</dbReference>
<dbReference type="Proteomes" id="UP001522868">
    <property type="component" value="Unassembled WGS sequence"/>
</dbReference>
<feature type="region of interest" description="Disordered" evidence="1">
    <location>
        <begin position="68"/>
        <end position="113"/>
    </location>
</feature>
<protein>
    <submittedName>
        <fullName evidence="2">Uncharacterized protein</fullName>
    </submittedName>
</protein>
<evidence type="ECO:0000313" key="2">
    <source>
        <dbReference type="EMBL" id="MCK8681404.1"/>
    </source>
</evidence>
<gene>
    <name evidence="2" type="ORF">M1O15_29220</name>
</gene>
<keyword evidence="3" id="KW-1185">Reference proteome</keyword>
<comment type="caution">
    <text evidence="2">The sequence shown here is derived from an EMBL/GenBank/DDBJ whole genome shotgun (WGS) entry which is preliminary data.</text>
</comment>
<evidence type="ECO:0000313" key="3">
    <source>
        <dbReference type="Proteomes" id="UP001522868"/>
    </source>
</evidence>
<accession>A0ABT0IJ91</accession>
<dbReference type="Gene3D" id="3.30.565.10">
    <property type="entry name" value="Histidine kinase-like ATPase, C-terminal domain"/>
    <property type="match status" value="1"/>
</dbReference>
<dbReference type="EMBL" id="JALPTH010000041">
    <property type="protein sequence ID" value="MCK8681404.1"/>
    <property type="molecule type" value="Genomic_DNA"/>
</dbReference>
<dbReference type="RefSeq" id="WP_248637229.1">
    <property type="nucleotide sequence ID" value="NZ_JALPTH010000041.1"/>
</dbReference>
<proteinExistence type="predicted"/>
<evidence type="ECO:0000256" key="1">
    <source>
        <dbReference type="SAM" id="MobiDB-lite"/>
    </source>
</evidence>
<dbReference type="SUPFAM" id="SSF55874">
    <property type="entry name" value="ATPase domain of HSP90 chaperone/DNA topoisomerase II/histidine kinase"/>
    <property type="match status" value="1"/>
</dbReference>